<feature type="repeat" description="ANK" evidence="3">
    <location>
        <begin position="253"/>
        <end position="274"/>
    </location>
</feature>
<dbReference type="PROSITE" id="PS50088">
    <property type="entry name" value="ANK_REPEAT"/>
    <property type="match status" value="5"/>
</dbReference>
<dbReference type="EMBL" id="DS985318">
    <property type="protein sequence ID" value="EDV19058.1"/>
    <property type="molecule type" value="Genomic_DNA"/>
</dbReference>
<dbReference type="eggNOG" id="KOG0504">
    <property type="taxonomic scope" value="Eukaryota"/>
</dbReference>
<evidence type="ECO:0000256" key="1">
    <source>
        <dbReference type="ARBA" id="ARBA00022737"/>
    </source>
</evidence>
<dbReference type="PROSITE" id="PS50297">
    <property type="entry name" value="ANK_REP_REGION"/>
    <property type="match status" value="5"/>
</dbReference>
<dbReference type="Pfam" id="PF00023">
    <property type="entry name" value="Ank"/>
    <property type="match status" value="1"/>
</dbReference>
<dbReference type="PRINTS" id="PR01415">
    <property type="entry name" value="ANKYRIN"/>
</dbReference>
<dbReference type="InterPro" id="IPR002110">
    <property type="entry name" value="Ankyrin_rpt"/>
</dbReference>
<dbReference type="Gene3D" id="1.25.40.20">
    <property type="entry name" value="Ankyrin repeat-containing domain"/>
    <property type="match status" value="4"/>
</dbReference>
<keyword evidence="5" id="KW-1185">Reference proteome</keyword>
<dbReference type="KEGG" id="tad:TRIADDRAFT_34213"/>
<keyword evidence="1" id="KW-0677">Repeat</keyword>
<dbReference type="CTD" id="6759671"/>
<dbReference type="SMART" id="SM00248">
    <property type="entry name" value="ANK"/>
    <property type="match status" value="5"/>
</dbReference>
<dbReference type="OMA" id="GNAPLYN"/>
<keyword evidence="2 3" id="KW-0040">ANK repeat</keyword>
<dbReference type="SUPFAM" id="SSF48403">
    <property type="entry name" value="Ankyrin repeat"/>
    <property type="match status" value="1"/>
</dbReference>
<dbReference type="OrthoDB" id="194358at2759"/>
<feature type="non-terminal residue" evidence="4">
    <location>
        <position position="274"/>
    </location>
</feature>
<proteinExistence type="predicted"/>
<dbReference type="GeneID" id="6759671"/>
<protein>
    <submittedName>
        <fullName evidence="4">Uncharacterized protein</fullName>
    </submittedName>
</protein>
<feature type="repeat" description="ANK" evidence="3">
    <location>
        <begin position="70"/>
        <end position="102"/>
    </location>
</feature>
<reference evidence="4 5" key="1">
    <citation type="journal article" date="2008" name="Nature">
        <title>The Trichoplax genome and the nature of placozoans.</title>
        <authorList>
            <person name="Srivastava M."/>
            <person name="Begovic E."/>
            <person name="Chapman J."/>
            <person name="Putnam N.H."/>
            <person name="Hellsten U."/>
            <person name="Kawashima T."/>
            <person name="Kuo A."/>
            <person name="Mitros T."/>
            <person name="Salamov A."/>
            <person name="Carpenter M.L."/>
            <person name="Signorovitch A.Y."/>
            <person name="Moreno M.A."/>
            <person name="Kamm K."/>
            <person name="Grimwood J."/>
            <person name="Schmutz J."/>
            <person name="Shapiro H."/>
            <person name="Grigoriev I.V."/>
            <person name="Buss L.W."/>
            <person name="Schierwater B."/>
            <person name="Dellaporta S.L."/>
            <person name="Rokhsar D.S."/>
        </authorList>
    </citation>
    <scope>NUCLEOTIDE SEQUENCE [LARGE SCALE GENOMIC DNA]</scope>
    <source>
        <strain evidence="4 5">Grell-BS-1999</strain>
    </source>
</reference>
<organism evidence="4 5">
    <name type="scientific">Trichoplax adhaerens</name>
    <name type="common">Trichoplax reptans</name>
    <dbReference type="NCBI Taxonomy" id="10228"/>
    <lineage>
        <taxon>Eukaryota</taxon>
        <taxon>Metazoa</taxon>
        <taxon>Placozoa</taxon>
        <taxon>Uniplacotomia</taxon>
        <taxon>Trichoplacea</taxon>
        <taxon>Trichoplacidae</taxon>
        <taxon>Trichoplax</taxon>
    </lineage>
</organism>
<dbReference type="InterPro" id="IPR036770">
    <property type="entry name" value="Ankyrin_rpt-contain_sf"/>
</dbReference>
<dbReference type="STRING" id="10228.B3SDY9"/>
<dbReference type="InParanoid" id="B3SDY9"/>
<name>B3SDY9_TRIAD</name>
<dbReference type="AlphaFoldDB" id="B3SDY9"/>
<dbReference type="PhylomeDB" id="B3SDY9"/>
<sequence>MVDNQDHDIYSALVNIQDHDHHSALCYAVISENEEIVKLLTKYGADTNIKSQDNFNISLDLFFIFDSPEFRSTLLSIAVSRSNFNIARLLIENGADANISNDDGTTPLLYAAKQGQYDIAKLLVDNGAEVNIKQNNGNAPLYNIELYPNGGFDDDFEIVRAELVEFLINSGAEIDFKDSKTQEFFIFFAQENNMIMVRKILEAAENYDDLKFILNAKSDCRKLALHHAVERGNEEIVELMLKYGAPVNFRACRGKTALHYASESAYVKIVKTLI</sequence>
<evidence type="ECO:0000256" key="2">
    <source>
        <dbReference type="ARBA" id="ARBA00023043"/>
    </source>
</evidence>
<dbReference type="RefSeq" id="XP_002118459.1">
    <property type="nucleotide sequence ID" value="XM_002118423.1"/>
</dbReference>
<feature type="repeat" description="ANK" evidence="3">
    <location>
        <begin position="20"/>
        <end position="52"/>
    </location>
</feature>
<accession>B3SDY9</accession>
<dbReference type="PANTHER" id="PTHR24198:SF165">
    <property type="entry name" value="ANKYRIN REPEAT-CONTAINING PROTEIN-RELATED"/>
    <property type="match status" value="1"/>
</dbReference>
<feature type="repeat" description="ANK" evidence="3">
    <location>
        <begin position="103"/>
        <end position="135"/>
    </location>
</feature>
<dbReference type="PANTHER" id="PTHR24198">
    <property type="entry name" value="ANKYRIN REPEAT AND PROTEIN KINASE DOMAIN-CONTAINING PROTEIN"/>
    <property type="match status" value="1"/>
</dbReference>
<gene>
    <name evidence="4" type="ORF">TRIADDRAFT_34213</name>
</gene>
<dbReference type="Pfam" id="PF12796">
    <property type="entry name" value="Ank_2"/>
    <property type="match status" value="2"/>
</dbReference>
<evidence type="ECO:0000313" key="5">
    <source>
        <dbReference type="Proteomes" id="UP000009022"/>
    </source>
</evidence>
<evidence type="ECO:0000313" key="4">
    <source>
        <dbReference type="EMBL" id="EDV19058.1"/>
    </source>
</evidence>
<evidence type="ECO:0000256" key="3">
    <source>
        <dbReference type="PROSITE-ProRule" id="PRU00023"/>
    </source>
</evidence>
<feature type="repeat" description="ANK" evidence="3">
    <location>
        <begin position="220"/>
        <end position="252"/>
    </location>
</feature>
<dbReference type="HOGENOM" id="CLU_000134_15_0_1"/>
<dbReference type="Proteomes" id="UP000009022">
    <property type="component" value="Unassembled WGS sequence"/>
</dbReference>